<organism evidence="1 2">
    <name type="scientific">Methanogenium marinum</name>
    <dbReference type="NCBI Taxonomy" id="348610"/>
    <lineage>
        <taxon>Archaea</taxon>
        <taxon>Methanobacteriati</taxon>
        <taxon>Methanobacteriota</taxon>
        <taxon>Stenosarchaea group</taxon>
        <taxon>Methanomicrobia</taxon>
        <taxon>Methanomicrobiales</taxon>
        <taxon>Methanomicrobiaceae</taxon>
        <taxon>Methanogenium</taxon>
    </lineage>
</organism>
<comment type="caution">
    <text evidence="1">The sequence shown here is derived from an EMBL/GenBank/DDBJ whole genome shotgun (WGS) entry which is preliminary data.</text>
</comment>
<proteinExistence type="predicted"/>
<accession>A0A9Q4KT72</accession>
<name>A0A9Q4KT72_9EURY</name>
<reference evidence="1" key="1">
    <citation type="submission" date="2022-01" db="EMBL/GenBank/DDBJ databases">
        <title>Draft genome of Methanogenium marinum DSM 15558.</title>
        <authorList>
            <person name="Chen S.-C."/>
            <person name="You Y.-T."/>
        </authorList>
    </citation>
    <scope>NUCLEOTIDE SEQUENCE</scope>
    <source>
        <strain evidence="1">DSM 15558</strain>
    </source>
</reference>
<sequence>MKPYLNVILIILIIANISICGCITENNNEYPLNSTEIFNFEDISEKVGYNDLNSVLPSEMTDTISNLTPEAAEGIVDLFFEFAENNPPKINETHIIIADNIAKRVCEIGEIDEAFFTDYDYFKENTEKFDRLIKTINENFDTHYQTLDVSKNFYKQLQLYRKTSSFIPVIDSYNELHIASQKLHSEENADYYIFYKNLFIFAVDVAFTKENMAYKTAYRATGILARTTGLSHCTKIIGYQGYGLVLHEIHWKIRAECNETIEDLLSILREEEIIKNTIGL</sequence>
<dbReference type="Proteomes" id="UP001143747">
    <property type="component" value="Unassembled WGS sequence"/>
</dbReference>
<evidence type="ECO:0000313" key="2">
    <source>
        <dbReference type="Proteomes" id="UP001143747"/>
    </source>
</evidence>
<evidence type="ECO:0008006" key="3">
    <source>
        <dbReference type="Google" id="ProtNLM"/>
    </source>
</evidence>
<dbReference type="PROSITE" id="PS51257">
    <property type="entry name" value="PROKAR_LIPOPROTEIN"/>
    <property type="match status" value="1"/>
</dbReference>
<dbReference type="EMBL" id="JAKELO010000002">
    <property type="protein sequence ID" value="MDE4908251.1"/>
    <property type="molecule type" value="Genomic_DNA"/>
</dbReference>
<protein>
    <recommendedName>
        <fullName evidence="3">Lipoprotein</fullName>
    </recommendedName>
</protein>
<keyword evidence="2" id="KW-1185">Reference proteome</keyword>
<gene>
    <name evidence="1" type="ORF">L0665_06465</name>
</gene>
<evidence type="ECO:0000313" key="1">
    <source>
        <dbReference type="EMBL" id="MDE4908251.1"/>
    </source>
</evidence>
<dbReference type="AlphaFoldDB" id="A0A9Q4KT72"/>
<dbReference type="RefSeq" id="WP_274924884.1">
    <property type="nucleotide sequence ID" value="NZ_JAKELO010000002.1"/>
</dbReference>